<proteinExistence type="predicted"/>
<dbReference type="EMBL" id="CM037025">
    <property type="protein sequence ID" value="KAH7661349.1"/>
    <property type="molecule type" value="Genomic_DNA"/>
</dbReference>
<dbReference type="Proteomes" id="UP000827976">
    <property type="component" value="Chromosome 15"/>
</dbReference>
<accession>A0ACB7ULN3</accession>
<gene>
    <name evidence="1" type="ORF">IHE45_15G056700</name>
</gene>
<protein>
    <submittedName>
        <fullName evidence="1">Uncharacterized protein</fullName>
    </submittedName>
</protein>
<reference evidence="2" key="1">
    <citation type="journal article" date="2022" name="Nat. Commun.">
        <title>Chromosome evolution and the genetic basis of agronomically important traits in greater yam.</title>
        <authorList>
            <person name="Bredeson J.V."/>
            <person name="Lyons J.B."/>
            <person name="Oniyinde I.O."/>
            <person name="Okereke N.R."/>
            <person name="Kolade O."/>
            <person name="Nnabue I."/>
            <person name="Nwadili C.O."/>
            <person name="Hribova E."/>
            <person name="Parker M."/>
            <person name="Nwogha J."/>
            <person name="Shu S."/>
            <person name="Carlson J."/>
            <person name="Kariba R."/>
            <person name="Muthemba S."/>
            <person name="Knop K."/>
            <person name="Barton G.J."/>
            <person name="Sherwood A.V."/>
            <person name="Lopez-Montes A."/>
            <person name="Asiedu R."/>
            <person name="Jamnadass R."/>
            <person name="Muchugi A."/>
            <person name="Goodstein D."/>
            <person name="Egesi C.N."/>
            <person name="Featherston J."/>
            <person name="Asfaw A."/>
            <person name="Simpson G.G."/>
            <person name="Dolezel J."/>
            <person name="Hendre P.S."/>
            <person name="Van Deynze A."/>
            <person name="Kumar P.L."/>
            <person name="Obidiegwu J.E."/>
            <person name="Bhattacharjee R."/>
            <person name="Rokhsar D.S."/>
        </authorList>
    </citation>
    <scope>NUCLEOTIDE SEQUENCE [LARGE SCALE GENOMIC DNA]</scope>
    <source>
        <strain evidence="2">cv. TDa95/00328</strain>
    </source>
</reference>
<organism evidence="1 2">
    <name type="scientific">Dioscorea alata</name>
    <name type="common">Purple yam</name>
    <dbReference type="NCBI Taxonomy" id="55571"/>
    <lineage>
        <taxon>Eukaryota</taxon>
        <taxon>Viridiplantae</taxon>
        <taxon>Streptophyta</taxon>
        <taxon>Embryophyta</taxon>
        <taxon>Tracheophyta</taxon>
        <taxon>Spermatophyta</taxon>
        <taxon>Magnoliopsida</taxon>
        <taxon>Liliopsida</taxon>
        <taxon>Dioscoreales</taxon>
        <taxon>Dioscoreaceae</taxon>
        <taxon>Dioscorea</taxon>
    </lineage>
</organism>
<comment type="caution">
    <text evidence="1">The sequence shown here is derived from an EMBL/GenBank/DDBJ whole genome shotgun (WGS) entry which is preliminary data.</text>
</comment>
<sequence length="424" mass="49121">MKAYDPLVVTIGPYHYNKLKERRTPQAMQDHKWHCAWCLLSRCTKSEPNEFNHLLSKCLKILKLKDDFVRGCYSEDLRCLKDDDLALIMLLDGCFIIHVFLNFNGNLHPGDVYKEDDIAAGHEEDILEASKKIKLLTWDTILLDLVKVENQMPFQIIEILFDELKTPGDEDIDLVKIADDLLRPLHPSYPSSTMVHFLTKSYKVRHLLHLFHSTFVPSNDYLKKNKINLMEHTMNFEIIWIPSAMELQHSGVKFVEKGSAISFLDISFTNGTIEIPKVSLHGATSTLFKNLIAFEQCDYLQMGDNYVTAYALFMDYMINASKDVELFELKGIFHNQRGTPDQAATLINELCLQIQDRGDGYLQRLMQEVKIYYESNWHKWRAGLIRDYFSNPWKTLSLVAAVILLLLTIEQSFFAAYSYFRPPS</sequence>
<evidence type="ECO:0000313" key="1">
    <source>
        <dbReference type="EMBL" id="KAH7661349.1"/>
    </source>
</evidence>
<evidence type="ECO:0000313" key="2">
    <source>
        <dbReference type="Proteomes" id="UP000827976"/>
    </source>
</evidence>
<name>A0ACB7ULN3_DIOAL</name>
<keyword evidence="2" id="KW-1185">Reference proteome</keyword>